<feature type="transmembrane region" description="Helical" evidence="8">
    <location>
        <begin position="59"/>
        <end position="79"/>
    </location>
</feature>
<evidence type="ECO:0000256" key="5">
    <source>
        <dbReference type="ARBA" id="ARBA00022833"/>
    </source>
</evidence>
<gene>
    <name evidence="9" type="ORF">VF724_13395</name>
</gene>
<sequence>MEYMLAGSGFSSLCTVIGAFPALFFRNISYRGKDMLLAFTAGSMITASIYSLIPSALKISNLFVITTGILLGTMILTLIELNLPELKPGNSLHPSLDAKSVMFLIAITLHNLPEGLSVGVSYASQYRELGPLVSIAFGLQNMPEGFLIALFLVTNRIDSLKAFFFTTVTAALEFLFAVLGYLFTDKVKDLVPYGLSFAAGAMLYVVVEEIMPESYENGHEKLAAFSFIFGLLTMIIFTHLFEG</sequence>
<feature type="transmembrane region" description="Helical" evidence="8">
    <location>
        <begin position="100"/>
        <end position="123"/>
    </location>
</feature>
<accession>A0ABU5ZNG7</accession>
<dbReference type="Proteomes" id="UP001310386">
    <property type="component" value="Unassembled WGS sequence"/>
</dbReference>
<feature type="transmembrane region" description="Helical" evidence="8">
    <location>
        <begin position="190"/>
        <end position="210"/>
    </location>
</feature>
<comment type="caution">
    <text evidence="9">The sequence shown here is derived from an EMBL/GenBank/DDBJ whole genome shotgun (WGS) entry which is preliminary data.</text>
</comment>
<evidence type="ECO:0000256" key="7">
    <source>
        <dbReference type="ARBA" id="ARBA00023136"/>
    </source>
</evidence>
<dbReference type="InterPro" id="IPR003689">
    <property type="entry name" value="ZIP"/>
</dbReference>
<dbReference type="EMBL" id="JAYJLD010000020">
    <property type="protein sequence ID" value="MEB3102660.1"/>
    <property type="molecule type" value="Genomic_DNA"/>
</dbReference>
<evidence type="ECO:0000256" key="8">
    <source>
        <dbReference type="SAM" id="Phobius"/>
    </source>
</evidence>
<keyword evidence="3" id="KW-1003">Cell membrane</keyword>
<reference evidence="9" key="1">
    <citation type="submission" date="2023-12" db="EMBL/GenBank/DDBJ databases">
        <title>Fervidustalea candida gen. nov., sp. nov., a novel member of the family Paenibacillaceae isolated from a geothermal area.</title>
        <authorList>
            <person name="Li W.-J."/>
            <person name="Jiao J.-Y."/>
            <person name="Chen Y."/>
        </authorList>
    </citation>
    <scope>NUCLEOTIDE SEQUENCE</scope>
    <source>
        <strain evidence="9">SYSU GA230002</strain>
    </source>
</reference>
<protein>
    <submittedName>
        <fullName evidence="9">ZIP family metal transporter</fullName>
    </submittedName>
</protein>
<name>A0ABU5ZNG7_9BACL</name>
<proteinExistence type="inferred from homology"/>
<evidence type="ECO:0000256" key="6">
    <source>
        <dbReference type="ARBA" id="ARBA00022989"/>
    </source>
</evidence>
<feature type="transmembrane region" description="Helical" evidence="8">
    <location>
        <begin position="129"/>
        <end position="153"/>
    </location>
</feature>
<dbReference type="PANTHER" id="PTHR11040">
    <property type="entry name" value="ZINC/IRON TRANSPORTER"/>
    <property type="match status" value="1"/>
</dbReference>
<feature type="transmembrane region" description="Helical" evidence="8">
    <location>
        <begin position="6"/>
        <end position="24"/>
    </location>
</feature>
<evidence type="ECO:0000256" key="1">
    <source>
        <dbReference type="ARBA" id="ARBA00004651"/>
    </source>
</evidence>
<keyword evidence="10" id="KW-1185">Reference proteome</keyword>
<dbReference type="PANTHER" id="PTHR11040:SF211">
    <property type="entry name" value="ZINC TRANSPORTER ZIP11"/>
    <property type="match status" value="1"/>
</dbReference>
<evidence type="ECO:0000313" key="10">
    <source>
        <dbReference type="Proteomes" id="UP001310386"/>
    </source>
</evidence>
<comment type="similarity">
    <text evidence="2">Belongs to the ZIP transporter (TC 2.A.5) family.</text>
</comment>
<feature type="transmembrane region" description="Helical" evidence="8">
    <location>
        <begin position="36"/>
        <end position="53"/>
    </location>
</feature>
<keyword evidence="5" id="KW-0862">Zinc</keyword>
<dbReference type="RefSeq" id="WP_371754779.1">
    <property type="nucleotide sequence ID" value="NZ_JAYJLD010000020.1"/>
</dbReference>
<keyword evidence="7 8" id="KW-0472">Membrane</keyword>
<feature type="transmembrane region" description="Helical" evidence="8">
    <location>
        <begin position="222"/>
        <end position="241"/>
    </location>
</feature>
<organism evidence="9 10">
    <name type="scientific">Ferviditalea candida</name>
    <dbReference type="NCBI Taxonomy" id="3108399"/>
    <lineage>
        <taxon>Bacteria</taxon>
        <taxon>Bacillati</taxon>
        <taxon>Bacillota</taxon>
        <taxon>Bacilli</taxon>
        <taxon>Bacillales</taxon>
        <taxon>Paenibacillaceae</taxon>
        <taxon>Ferviditalea</taxon>
    </lineage>
</organism>
<keyword evidence="6 8" id="KW-1133">Transmembrane helix</keyword>
<comment type="subcellular location">
    <subcellularLocation>
        <location evidence="1">Cell membrane</location>
        <topology evidence="1">Multi-pass membrane protein</topology>
    </subcellularLocation>
</comment>
<evidence type="ECO:0000256" key="4">
    <source>
        <dbReference type="ARBA" id="ARBA00022692"/>
    </source>
</evidence>
<evidence type="ECO:0000256" key="3">
    <source>
        <dbReference type="ARBA" id="ARBA00022475"/>
    </source>
</evidence>
<dbReference type="Pfam" id="PF02535">
    <property type="entry name" value="Zip"/>
    <property type="match status" value="1"/>
</dbReference>
<keyword evidence="4 8" id="KW-0812">Transmembrane</keyword>
<evidence type="ECO:0000313" key="9">
    <source>
        <dbReference type="EMBL" id="MEB3102660.1"/>
    </source>
</evidence>
<evidence type="ECO:0000256" key="2">
    <source>
        <dbReference type="ARBA" id="ARBA00006939"/>
    </source>
</evidence>
<feature type="transmembrane region" description="Helical" evidence="8">
    <location>
        <begin position="162"/>
        <end position="184"/>
    </location>
</feature>